<name>A0A143BKV0_9BACT</name>
<dbReference type="GO" id="GO:0009245">
    <property type="term" value="P:lipid A biosynthetic process"/>
    <property type="evidence" value="ECO:0007669"/>
    <property type="project" value="TreeGrafter"/>
</dbReference>
<dbReference type="OrthoDB" id="9780884at2"/>
<dbReference type="AlphaFoldDB" id="A0A143BKV0"/>
<dbReference type="SUPFAM" id="SSF56300">
    <property type="entry name" value="Metallo-dependent phosphatases"/>
    <property type="match status" value="1"/>
</dbReference>
<accession>A0A143BKV0</accession>
<proteinExistence type="predicted"/>
<dbReference type="Proteomes" id="UP000076404">
    <property type="component" value="Chromosome"/>
</dbReference>
<dbReference type="Gene3D" id="3.60.21.10">
    <property type="match status" value="1"/>
</dbReference>
<dbReference type="Pfam" id="PF00149">
    <property type="entry name" value="Metallophos"/>
    <property type="match status" value="1"/>
</dbReference>
<dbReference type="GO" id="GO:0016020">
    <property type="term" value="C:membrane"/>
    <property type="evidence" value="ECO:0007669"/>
    <property type="project" value="GOC"/>
</dbReference>
<evidence type="ECO:0000259" key="3">
    <source>
        <dbReference type="Pfam" id="PF00149"/>
    </source>
</evidence>
<dbReference type="KEGG" id="gph:GEMMAAP_14305"/>
<keyword evidence="5" id="KW-1185">Reference proteome</keyword>
<evidence type="ECO:0000313" key="5">
    <source>
        <dbReference type="Proteomes" id="UP000076404"/>
    </source>
</evidence>
<dbReference type="GO" id="GO:0046872">
    <property type="term" value="F:metal ion binding"/>
    <property type="evidence" value="ECO:0007669"/>
    <property type="project" value="UniProtKB-KW"/>
</dbReference>
<evidence type="ECO:0000313" key="4">
    <source>
        <dbReference type="EMBL" id="AMW05659.1"/>
    </source>
</evidence>
<keyword evidence="2" id="KW-0378">Hydrolase</keyword>
<organism evidence="4 5">
    <name type="scientific">Gemmatimonas phototrophica</name>
    <dbReference type="NCBI Taxonomy" id="1379270"/>
    <lineage>
        <taxon>Bacteria</taxon>
        <taxon>Pseudomonadati</taxon>
        <taxon>Gemmatimonadota</taxon>
        <taxon>Gemmatimonadia</taxon>
        <taxon>Gemmatimonadales</taxon>
        <taxon>Gemmatimonadaceae</taxon>
        <taxon>Gemmatimonas</taxon>
    </lineage>
</organism>
<evidence type="ECO:0000256" key="2">
    <source>
        <dbReference type="ARBA" id="ARBA00022801"/>
    </source>
</evidence>
<dbReference type="EMBL" id="CP011454">
    <property type="protein sequence ID" value="AMW05659.1"/>
    <property type="molecule type" value="Genomic_DNA"/>
</dbReference>
<dbReference type="PANTHER" id="PTHR31302">
    <property type="entry name" value="TRANSMEMBRANE PROTEIN WITH METALLOPHOSPHOESTERASE DOMAIN-RELATED"/>
    <property type="match status" value="1"/>
</dbReference>
<evidence type="ECO:0000256" key="1">
    <source>
        <dbReference type="ARBA" id="ARBA00022723"/>
    </source>
</evidence>
<feature type="domain" description="Calcineurin-like phosphoesterase" evidence="3">
    <location>
        <begin position="53"/>
        <end position="218"/>
    </location>
</feature>
<keyword evidence="1" id="KW-0479">Metal-binding</keyword>
<reference evidence="4 5" key="2">
    <citation type="journal article" date="2016" name="Environ. Microbiol. Rep.">
        <title>Metagenomic evidence for the presence of phototrophic Gemmatimonadetes bacteria in diverse environments.</title>
        <authorList>
            <person name="Zeng Y."/>
            <person name="Baumbach J."/>
            <person name="Barbosa E.G."/>
            <person name="Azevedo V."/>
            <person name="Zhang C."/>
            <person name="Koblizek M."/>
        </authorList>
    </citation>
    <scope>NUCLEOTIDE SEQUENCE [LARGE SCALE GENOMIC DNA]</scope>
    <source>
        <strain evidence="4 5">AP64</strain>
    </source>
</reference>
<protein>
    <recommendedName>
        <fullName evidence="3">Calcineurin-like phosphoesterase domain-containing protein</fullName>
    </recommendedName>
</protein>
<dbReference type="InterPro" id="IPR051158">
    <property type="entry name" value="Metallophosphoesterase_sf"/>
</dbReference>
<gene>
    <name evidence="4" type="ORF">GEMMAAP_14305</name>
</gene>
<dbReference type="RefSeq" id="WP_043579453.1">
    <property type="nucleotide sequence ID" value="NZ_CP011454.1"/>
</dbReference>
<reference evidence="4 5" key="1">
    <citation type="journal article" date="2014" name="Proc. Natl. Acad. Sci. U.S.A.">
        <title>Functional type 2 photosynthetic reaction centers found in the rare bacterial phylum Gemmatimonadetes.</title>
        <authorList>
            <person name="Zeng Y."/>
            <person name="Feng F."/>
            <person name="Medova H."/>
            <person name="Dean J."/>
            <person name="Koblizek M."/>
        </authorList>
    </citation>
    <scope>NUCLEOTIDE SEQUENCE [LARGE SCALE GENOMIC DNA]</scope>
    <source>
        <strain evidence="4 5">AP64</strain>
    </source>
</reference>
<dbReference type="eggNOG" id="COG1408">
    <property type="taxonomic scope" value="Bacteria"/>
</dbReference>
<dbReference type="GO" id="GO:0008758">
    <property type="term" value="F:UDP-2,3-diacylglucosamine hydrolase activity"/>
    <property type="evidence" value="ECO:0007669"/>
    <property type="project" value="TreeGrafter"/>
</dbReference>
<dbReference type="InterPro" id="IPR004843">
    <property type="entry name" value="Calcineurin-like_PHP"/>
</dbReference>
<dbReference type="CDD" id="cd07385">
    <property type="entry name" value="MPP_YkuE_C"/>
    <property type="match status" value="1"/>
</dbReference>
<sequence length="279" mass="30251">MLSRRAFLTTSASLLGAGAAVGGYARFVEPEWLDVTTRELPVRALPPALHGKRLVQLSDIHVGPRVRDAYVRDTFARVRALRPDIVVVTGDLISHHVGQFPHAEAMYAEMPLGALGTFVSFGNHDYGINWQQPDVAASLRSIMENLGATVLVNEVAVVAGLQIVGLGDLWGGAFRPERAFAQVDPALAQLVLSHNPDTADLPGWGSYNGWILAGHTHGGQCKAPFLPPPILPVQNRRYTSGAFDLPAGRQMYISRGVGTYLPVRFNVRPEVTMFTLRAA</sequence>
<dbReference type="PANTHER" id="PTHR31302:SF31">
    <property type="entry name" value="PHOSPHODIESTERASE YAEI"/>
    <property type="match status" value="1"/>
</dbReference>
<dbReference type="InterPro" id="IPR029052">
    <property type="entry name" value="Metallo-depent_PP-like"/>
</dbReference>